<organism evidence="2 3">
    <name type="scientific">Chitinophaga parva</name>
    <dbReference type="NCBI Taxonomy" id="2169414"/>
    <lineage>
        <taxon>Bacteria</taxon>
        <taxon>Pseudomonadati</taxon>
        <taxon>Bacteroidota</taxon>
        <taxon>Chitinophagia</taxon>
        <taxon>Chitinophagales</taxon>
        <taxon>Chitinophagaceae</taxon>
        <taxon>Chitinophaga</taxon>
    </lineage>
</organism>
<comment type="caution">
    <text evidence="2">The sequence shown here is derived from an EMBL/GenBank/DDBJ whole genome shotgun (WGS) entry which is preliminary data.</text>
</comment>
<name>A0A2T7BKF1_9BACT</name>
<dbReference type="AlphaFoldDB" id="A0A2T7BKF1"/>
<dbReference type="Gene3D" id="3.90.550.10">
    <property type="entry name" value="Spore Coat Polysaccharide Biosynthesis Protein SpsA, Chain A"/>
    <property type="match status" value="1"/>
</dbReference>
<protein>
    <submittedName>
        <fullName evidence="2">Glycosyl transferase</fullName>
    </submittedName>
</protein>
<gene>
    <name evidence="2" type="ORF">DCC81_01155</name>
</gene>
<accession>A0A2T7BKF1</accession>
<dbReference type="SUPFAM" id="SSF53448">
    <property type="entry name" value="Nucleotide-diphospho-sugar transferases"/>
    <property type="match status" value="1"/>
</dbReference>
<dbReference type="PANTHER" id="PTHR22916">
    <property type="entry name" value="GLYCOSYLTRANSFERASE"/>
    <property type="match status" value="1"/>
</dbReference>
<proteinExistence type="predicted"/>
<keyword evidence="3" id="KW-1185">Reference proteome</keyword>
<dbReference type="OrthoDB" id="9815829at2"/>
<reference evidence="2 3" key="1">
    <citation type="submission" date="2018-04" db="EMBL/GenBank/DDBJ databases">
        <title>Chitinophaga fuyangensis sp. nov., isolated from soil in a chemical factory.</title>
        <authorList>
            <person name="Chen K."/>
        </authorList>
    </citation>
    <scope>NUCLEOTIDE SEQUENCE [LARGE SCALE GENOMIC DNA]</scope>
    <source>
        <strain evidence="2 3">LY-1</strain>
    </source>
</reference>
<evidence type="ECO:0000259" key="1">
    <source>
        <dbReference type="Pfam" id="PF00535"/>
    </source>
</evidence>
<dbReference type="CDD" id="cd00761">
    <property type="entry name" value="Glyco_tranf_GTA_type"/>
    <property type="match status" value="1"/>
</dbReference>
<dbReference type="PANTHER" id="PTHR22916:SF3">
    <property type="entry name" value="UDP-GLCNAC:BETAGAL BETA-1,3-N-ACETYLGLUCOSAMINYLTRANSFERASE-LIKE PROTEIN 1"/>
    <property type="match status" value="1"/>
</dbReference>
<dbReference type="Pfam" id="PF00535">
    <property type="entry name" value="Glycos_transf_2"/>
    <property type="match status" value="1"/>
</dbReference>
<dbReference type="Proteomes" id="UP000244450">
    <property type="component" value="Unassembled WGS sequence"/>
</dbReference>
<dbReference type="GO" id="GO:0016758">
    <property type="term" value="F:hexosyltransferase activity"/>
    <property type="evidence" value="ECO:0007669"/>
    <property type="project" value="UniProtKB-ARBA"/>
</dbReference>
<dbReference type="EMBL" id="QCYK01000001">
    <property type="protein sequence ID" value="PUZ28120.1"/>
    <property type="molecule type" value="Genomic_DNA"/>
</dbReference>
<evidence type="ECO:0000313" key="2">
    <source>
        <dbReference type="EMBL" id="PUZ28120.1"/>
    </source>
</evidence>
<sequence length="261" mass="29888">MDPVVSIITPAYNAGKYITKTINSVLAQSFEEWELLIIDDYSSDNTAEVVLTLLEKDNRIKYVRMPMNGGPVKARNHGISISIGRFIAFLDSDDSWFPNKLEVQVKFMLEHNIALSYTSYYADNGITRILRKVPQRLSYNQLLKKCHIGCLTAMYDADQIGKPAMPDFPKRHDWAYWLGMLSGGGYAYGILEPLATYTLRQTSLSANKIDLVKHNWRVFKMYEGNGIKAHYKFAIFMFVNVWYTVSEKIGLRLNALFRKSA</sequence>
<dbReference type="InterPro" id="IPR029044">
    <property type="entry name" value="Nucleotide-diphossugar_trans"/>
</dbReference>
<dbReference type="InterPro" id="IPR001173">
    <property type="entry name" value="Glyco_trans_2-like"/>
</dbReference>
<keyword evidence="2" id="KW-0808">Transferase</keyword>
<feature type="domain" description="Glycosyltransferase 2-like" evidence="1">
    <location>
        <begin position="6"/>
        <end position="135"/>
    </location>
</feature>
<evidence type="ECO:0000313" key="3">
    <source>
        <dbReference type="Proteomes" id="UP000244450"/>
    </source>
</evidence>
<dbReference type="RefSeq" id="WP_108684761.1">
    <property type="nucleotide sequence ID" value="NZ_QCYK01000001.1"/>
</dbReference>